<sequence length="75" mass="8581">MKRVIDPEKFASAFVSSPNAPKAENSDSSIEHYLDLYISAFERAVKYNESIIEEANKNESEQLSKKLDILNQLKF</sequence>
<evidence type="ECO:0000313" key="1">
    <source>
        <dbReference type="EMBL" id="AXU41346.1"/>
    </source>
</evidence>
<dbReference type="EMBL" id="MH179303">
    <property type="protein sequence ID" value="AXU41346.1"/>
    <property type="molecule type" value="Genomic_DNA"/>
</dbReference>
<accession>A0A346TP56</accession>
<protein>
    <submittedName>
        <fullName evidence="1">Uncharacterized protein</fullName>
    </submittedName>
</protein>
<reference evidence="1" key="1">
    <citation type="submission" date="2018-04" db="EMBL/GenBank/DDBJ databases">
        <title>Whole genome sequencing of Staphylococcus pseudintermedius isolates from dogs.</title>
        <authorList>
            <person name="Bryan L.K."/>
            <person name="Little S.V."/>
            <person name="Hillhouse A."/>
            <person name="Lawhon S.D."/>
        </authorList>
    </citation>
    <scope>NUCLEOTIDE SEQUENCE</scope>
    <source>
        <strain evidence="1">TAMU 49_044</strain>
    </source>
</reference>
<organism evidence="1">
    <name type="scientific">Staphylococcus pseudintermedius</name>
    <dbReference type="NCBI Taxonomy" id="283734"/>
    <lineage>
        <taxon>Bacteria</taxon>
        <taxon>Bacillati</taxon>
        <taxon>Bacillota</taxon>
        <taxon>Bacilli</taxon>
        <taxon>Bacillales</taxon>
        <taxon>Staphylococcaceae</taxon>
        <taxon>Staphylococcus</taxon>
        <taxon>Staphylococcus intermedius group</taxon>
    </lineage>
</organism>
<proteinExistence type="predicted"/>
<name>A0A346TP56_STAPS</name>
<dbReference type="RefSeq" id="WP_096548968.1">
    <property type="nucleotide sequence ID" value="NZ_BAAFHP010000024.1"/>
</dbReference>
<dbReference type="AlphaFoldDB" id="A0A346TP56"/>